<keyword evidence="2 5" id="KW-0863">Zinc-finger</keyword>
<gene>
    <name evidence="8" type="ORF">N1851_014455</name>
</gene>
<accession>A0AA47P0U6</accession>
<reference evidence="8" key="1">
    <citation type="journal article" date="2023" name="Front. Mar. Sci.">
        <title>A new Merluccius polli reference genome to investigate the effects of global change in West African waters.</title>
        <authorList>
            <person name="Mateo J.L."/>
            <person name="Blanco-Fernandez C."/>
            <person name="Garcia-Vazquez E."/>
            <person name="Machado-Schiaffino G."/>
        </authorList>
    </citation>
    <scope>NUCLEOTIDE SEQUENCE</scope>
    <source>
        <strain evidence="8">C29</strain>
        <tissue evidence="8">Fin</tissue>
    </source>
</reference>
<dbReference type="SUPFAM" id="SSF57716">
    <property type="entry name" value="Glucocorticoid receptor-like (DNA-binding domain)"/>
    <property type="match status" value="1"/>
</dbReference>
<keyword evidence="4 5" id="KW-0238">DNA-binding</keyword>
<dbReference type="Gene3D" id="6.20.210.20">
    <property type="entry name" value="THAP domain"/>
    <property type="match status" value="1"/>
</dbReference>
<dbReference type="Proteomes" id="UP001174136">
    <property type="component" value="Unassembled WGS sequence"/>
</dbReference>
<evidence type="ECO:0000256" key="4">
    <source>
        <dbReference type="ARBA" id="ARBA00023125"/>
    </source>
</evidence>
<keyword evidence="3" id="KW-0862">Zinc</keyword>
<feature type="region of interest" description="Disordered" evidence="6">
    <location>
        <begin position="1"/>
        <end position="21"/>
    </location>
</feature>
<feature type="domain" description="THAP-type" evidence="7">
    <location>
        <begin position="77"/>
        <end position="174"/>
    </location>
</feature>
<sequence length="194" mass="21532">MAVIATQLPPEGSVVPDDPLTRHIVPQISPSVGREVGRHRSSAGWFGSERSRSARPVSSIAAPGFVAWRSRRLPGQVQRTCTAVPSNARASWVAVHQSRPSRPLHGFPKDKATLRQWVHFVRVRRAHFSTTSVTANTKICSAHFKEEDYDEEDARMVSLGLKTKRLAKLIPTTGPSAQHLSACRYHTEKAELLR</sequence>
<comment type="caution">
    <text evidence="8">The sequence shown here is derived from an EMBL/GenBank/DDBJ whole genome shotgun (WGS) entry which is preliminary data.</text>
</comment>
<evidence type="ECO:0000259" key="7">
    <source>
        <dbReference type="PROSITE" id="PS50950"/>
    </source>
</evidence>
<evidence type="ECO:0000313" key="8">
    <source>
        <dbReference type="EMBL" id="KAK0146241.1"/>
    </source>
</evidence>
<keyword evidence="1" id="KW-0479">Metal-binding</keyword>
<dbReference type="GO" id="GO:0003677">
    <property type="term" value="F:DNA binding"/>
    <property type="evidence" value="ECO:0007669"/>
    <property type="project" value="UniProtKB-UniRule"/>
</dbReference>
<dbReference type="SMART" id="SM00692">
    <property type="entry name" value="DM3"/>
    <property type="match status" value="1"/>
</dbReference>
<dbReference type="Pfam" id="PF05485">
    <property type="entry name" value="THAP"/>
    <property type="match status" value="1"/>
</dbReference>
<protein>
    <recommendedName>
        <fullName evidence="7">THAP-type domain-containing protein</fullName>
    </recommendedName>
</protein>
<evidence type="ECO:0000256" key="5">
    <source>
        <dbReference type="PROSITE-ProRule" id="PRU00309"/>
    </source>
</evidence>
<evidence type="ECO:0000256" key="2">
    <source>
        <dbReference type="ARBA" id="ARBA00022771"/>
    </source>
</evidence>
<dbReference type="PROSITE" id="PS50950">
    <property type="entry name" value="ZF_THAP"/>
    <property type="match status" value="1"/>
</dbReference>
<name>A0AA47P0U6_MERPO</name>
<dbReference type="GO" id="GO:0008270">
    <property type="term" value="F:zinc ion binding"/>
    <property type="evidence" value="ECO:0007669"/>
    <property type="project" value="UniProtKB-KW"/>
</dbReference>
<dbReference type="SMART" id="SM00980">
    <property type="entry name" value="THAP"/>
    <property type="match status" value="1"/>
</dbReference>
<dbReference type="InterPro" id="IPR038441">
    <property type="entry name" value="THAP_Znf_sf"/>
</dbReference>
<dbReference type="EMBL" id="JAOPHQ010002601">
    <property type="protein sequence ID" value="KAK0146241.1"/>
    <property type="molecule type" value="Genomic_DNA"/>
</dbReference>
<proteinExistence type="predicted"/>
<organism evidence="8 9">
    <name type="scientific">Merluccius polli</name>
    <name type="common">Benguela hake</name>
    <name type="synonym">Merluccius cadenati</name>
    <dbReference type="NCBI Taxonomy" id="89951"/>
    <lineage>
        <taxon>Eukaryota</taxon>
        <taxon>Metazoa</taxon>
        <taxon>Chordata</taxon>
        <taxon>Craniata</taxon>
        <taxon>Vertebrata</taxon>
        <taxon>Euteleostomi</taxon>
        <taxon>Actinopterygii</taxon>
        <taxon>Neopterygii</taxon>
        <taxon>Teleostei</taxon>
        <taxon>Neoteleostei</taxon>
        <taxon>Acanthomorphata</taxon>
        <taxon>Zeiogadaria</taxon>
        <taxon>Gadariae</taxon>
        <taxon>Gadiformes</taxon>
        <taxon>Gadoidei</taxon>
        <taxon>Merlucciidae</taxon>
        <taxon>Merluccius</taxon>
    </lineage>
</organism>
<evidence type="ECO:0000256" key="1">
    <source>
        <dbReference type="ARBA" id="ARBA00022723"/>
    </source>
</evidence>
<dbReference type="AlphaFoldDB" id="A0AA47P0U6"/>
<evidence type="ECO:0000313" key="9">
    <source>
        <dbReference type="Proteomes" id="UP001174136"/>
    </source>
</evidence>
<dbReference type="InterPro" id="IPR006612">
    <property type="entry name" value="THAP_Znf"/>
</dbReference>
<evidence type="ECO:0000256" key="6">
    <source>
        <dbReference type="SAM" id="MobiDB-lite"/>
    </source>
</evidence>
<evidence type="ECO:0000256" key="3">
    <source>
        <dbReference type="ARBA" id="ARBA00022833"/>
    </source>
</evidence>
<keyword evidence="9" id="KW-1185">Reference proteome</keyword>